<name>A0AAE8HXW5_9HYPH</name>
<organism evidence="1 2">
    <name type="scientific">Methylobacterium phyllosphaerae</name>
    <dbReference type="NCBI Taxonomy" id="418223"/>
    <lineage>
        <taxon>Bacteria</taxon>
        <taxon>Pseudomonadati</taxon>
        <taxon>Pseudomonadota</taxon>
        <taxon>Alphaproteobacteria</taxon>
        <taxon>Hyphomicrobiales</taxon>
        <taxon>Methylobacteriaceae</taxon>
        <taxon>Methylobacterium</taxon>
    </lineage>
</organism>
<proteinExistence type="predicted"/>
<dbReference type="RefSeq" id="WP_075382287.1">
    <property type="nucleotide sequence ID" value="NZ_CP015370.1"/>
</dbReference>
<reference evidence="1 2" key="1">
    <citation type="submission" date="2016-10" db="EMBL/GenBank/DDBJ databases">
        <authorList>
            <person name="Varghese N."/>
            <person name="Submissions S."/>
        </authorList>
    </citation>
    <scope>NUCLEOTIDE SEQUENCE [LARGE SCALE GENOMIC DNA]</scope>
    <source>
        <strain evidence="1 2">CBMB27</strain>
    </source>
</reference>
<dbReference type="AlphaFoldDB" id="A0AAE8HXW5"/>
<dbReference type="EMBL" id="FOPK01000044">
    <property type="protein sequence ID" value="SFH68339.1"/>
    <property type="molecule type" value="Genomic_DNA"/>
</dbReference>
<accession>A0AAE8HXW5</accession>
<comment type="caution">
    <text evidence="1">The sequence shown here is derived from an EMBL/GenBank/DDBJ whole genome shotgun (WGS) entry which is preliminary data.</text>
</comment>
<dbReference type="Proteomes" id="UP000199140">
    <property type="component" value="Unassembled WGS sequence"/>
</dbReference>
<evidence type="ECO:0000313" key="1">
    <source>
        <dbReference type="EMBL" id="SFH68339.1"/>
    </source>
</evidence>
<evidence type="ECO:0000313" key="2">
    <source>
        <dbReference type="Proteomes" id="UP000199140"/>
    </source>
</evidence>
<gene>
    <name evidence="1" type="ORF">SAMN05192567_1441</name>
</gene>
<sequence>MMSSEAQQLDLRVAIMASEARSVAYTAALMKLVSTGAETFEAKQTLWREMDVLAALRAHEWALSEAAQLAQGARASMDTRASP</sequence>
<protein>
    <submittedName>
        <fullName evidence="1">Uncharacterized protein</fullName>
    </submittedName>
</protein>